<accession>A0ABN7ATL8</accession>
<reference evidence="2 3" key="1">
    <citation type="submission" date="2023-09" db="EMBL/GenBank/DDBJ databases">
        <title>Nesidiocoris tenuis whole genome shotgun sequence.</title>
        <authorList>
            <person name="Shibata T."/>
            <person name="Shimoda M."/>
            <person name="Kobayashi T."/>
            <person name="Uehara T."/>
        </authorList>
    </citation>
    <scope>NUCLEOTIDE SEQUENCE [LARGE SCALE GENOMIC DNA]</scope>
    <source>
        <strain evidence="2 3">Japan</strain>
    </source>
</reference>
<dbReference type="PANTHER" id="PTHR14716:SF0">
    <property type="entry name" value="CILIA- AND FLAGELLA-ASSOCIATED PROTEIN 69"/>
    <property type="match status" value="1"/>
</dbReference>
<dbReference type="InterPro" id="IPR048732">
    <property type="entry name" value="CFA69"/>
</dbReference>
<evidence type="ECO:0000313" key="2">
    <source>
        <dbReference type="EMBL" id="BES95531.1"/>
    </source>
</evidence>
<keyword evidence="3" id="KW-1185">Reference proteome</keyword>
<dbReference type="EMBL" id="AP028914">
    <property type="protein sequence ID" value="BES95531.1"/>
    <property type="molecule type" value="Genomic_DNA"/>
</dbReference>
<sequence length="909" mass="103947">MVRSNHSGHCSGRCPCCPHMYLDPELCQHTSTEEVLMRLCSIMVDDVGKSLVDRQLVLLEHFLGISDGQMKLKEIRYFTVVLEFLCEFVADIPQYKSPLWCLLRMCQNPPKLKSTSDAANAEIGLSGFFTALGNCLTIVNDSDIRTLIVEVLHRLLGKREQDEVPYEICVRALVKSQMSHRLAQSIVSMDDDFYPEILELVLKYAVVSEDFASSLLNSDVIYWLLTRLESLTRSGNSDRIHEKELTSSIIWRLLSSFKNMRASQPMNSQDEILTLLRKWLRQEVLRSFTPARNDVATIICRILYLFPCHNVLKSGIFEDFSLLAFATEFNLEKSFAEDVRFPPTKENLQFKKILIAAICAMFKHPGIRAVADDYKALEGLALLLNTGSGCSETHHWPSEFRCQLIFYALHALPILAEHYPEKYTNSGATQKILELIQKSAEPPQNPDIIKCSFDCLNKLILKKICLEHFAKSSTLIISLNIAYCLLKNPLSLINQLLLNHCLILISNLSQISQPRSNSFDLIVAIGLELARRNQKPLEHDSKIDGSVQISTVNFIWRTIVKNQAIKVKFVEKGGAYLVLDWAEKASLPVQVVILGMLADLSSDRDSIDQLVTWRGQEEKKTILAFLCAVWRKQEAVKGVKRDSDGCIADDEDILEGKVQRSTSPSWKHCPAVVEMMGCARSKIYSVFYNIFHRYIQTVEATKKKYGVDFRNVDYYDEITLKIIDHYEFFKKGEVWRNLEGGFHNISVMLLPHIETTLKILSKKYLNIAAIVRSEQNSIKQREVDKELDKERALYDRMRSCMLTEALEAYMKIRKDLYVNSLEQTFKAKASIEKQIAEQREKEDVDISHPKYHAMQMVGFSLPTGPPAHHERTRKNSNILRPNQFLDKKEFKINPLGEASTDSFHAKEIN</sequence>
<gene>
    <name evidence="2" type="ORF">NTJ_08337</name>
</gene>
<protein>
    <submittedName>
        <fullName evidence="2">Chromosome 7 open reading frame 63</fullName>
    </submittedName>
</protein>
<dbReference type="InterPro" id="IPR011989">
    <property type="entry name" value="ARM-like"/>
</dbReference>
<name>A0ABN7ATL8_9HEMI</name>
<dbReference type="Gene3D" id="1.25.10.10">
    <property type="entry name" value="Leucine-rich Repeat Variant"/>
    <property type="match status" value="1"/>
</dbReference>
<evidence type="ECO:0000259" key="1">
    <source>
        <dbReference type="Pfam" id="PF21049"/>
    </source>
</evidence>
<dbReference type="PANTHER" id="PTHR14716">
    <property type="entry name" value="CILIA- AND FLAGELLA-ASSOCIATED PROTEIN 69"/>
    <property type="match status" value="1"/>
</dbReference>
<dbReference type="SUPFAM" id="SSF48371">
    <property type="entry name" value="ARM repeat"/>
    <property type="match status" value="1"/>
</dbReference>
<dbReference type="Proteomes" id="UP001307889">
    <property type="component" value="Chromosome 6"/>
</dbReference>
<dbReference type="InterPro" id="IPR016024">
    <property type="entry name" value="ARM-type_fold"/>
</dbReference>
<feature type="domain" description="Cilia- and flagella-associated protein 69 ARM repeats" evidence="1">
    <location>
        <begin position="546"/>
        <end position="737"/>
    </location>
</feature>
<dbReference type="Pfam" id="PF21049">
    <property type="entry name" value="CFA69_ARM_rpt"/>
    <property type="match status" value="2"/>
</dbReference>
<organism evidence="2 3">
    <name type="scientific">Nesidiocoris tenuis</name>
    <dbReference type="NCBI Taxonomy" id="355587"/>
    <lineage>
        <taxon>Eukaryota</taxon>
        <taxon>Metazoa</taxon>
        <taxon>Ecdysozoa</taxon>
        <taxon>Arthropoda</taxon>
        <taxon>Hexapoda</taxon>
        <taxon>Insecta</taxon>
        <taxon>Pterygota</taxon>
        <taxon>Neoptera</taxon>
        <taxon>Paraneoptera</taxon>
        <taxon>Hemiptera</taxon>
        <taxon>Heteroptera</taxon>
        <taxon>Panheteroptera</taxon>
        <taxon>Cimicomorpha</taxon>
        <taxon>Miridae</taxon>
        <taxon>Dicyphina</taxon>
        <taxon>Nesidiocoris</taxon>
    </lineage>
</organism>
<feature type="domain" description="Cilia- and flagella-associated protein 69 ARM repeats" evidence="1">
    <location>
        <begin position="36"/>
        <end position="437"/>
    </location>
</feature>
<dbReference type="InterPro" id="IPR048733">
    <property type="entry name" value="CFA69_ARM_dom"/>
</dbReference>
<evidence type="ECO:0000313" key="3">
    <source>
        <dbReference type="Proteomes" id="UP001307889"/>
    </source>
</evidence>
<proteinExistence type="predicted"/>